<organism evidence="2 3">
    <name type="scientific">Flavobacterium kingsejongi</name>
    <dbReference type="NCBI Taxonomy" id="1678728"/>
    <lineage>
        <taxon>Bacteria</taxon>
        <taxon>Pseudomonadati</taxon>
        <taxon>Bacteroidota</taxon>
        <taxon>Flavobacteriia</taxon>
        <taxon>Flavobacteriales</taxon>
        <taxon>Flavobacteriaceae</taxon>
        <taxon>Flavobacterium</taxon>
    </lineage>
</organism>
<accession>A0A2S1LP88</accession>
<reference evidence="2 3" key="1">
    <citation type="submission" date="2017-04" db="EMBL/GenBank/DDBJ databases">
        <title>Complete genome sequence of Flavobacterium kingsejong AJ004.</title>
        <authorList>
            <person name="Lee P.C."/>
        </authorList>
    </citation>
    <scope>NUCLEOTIDE SEQUENCE [LARGE SCALE GENOMIC DNA]</scope>
    <source>
        <strain evidence="2 3">AJ004</strain>
    </source>
</reference>
<protein>
    <recommendedName>
        <fullName evidence="1">DUF6265 domain-containing protein</fullName>
    </recommendedName>
</protein>
<dbReference type="Proteomes" id="UP000244677">
    <property type="component" value="Chromosome"/>
</dbReference>
<keyword evidence="3" id="KW-1185">Reference proteome</keyword>
<evidence type="ECO:0000313" key="2">
    <source>
        <dbReference type="EMBL" id="AWG25573.1"/>
    </source>
</evidence>
<name>A0A2S1LP88_9FLAO</name>
<dbReference type="RefSeq" id="WP_108737151.1">
    <property type="nucleotide sequence ID" value="NZ_CP020919.1"/>
</dbReference>
<dbReference type="PROSITE" id="PS51257">
    <property type="entry name" value="PROKAR_LIPOPROTEIN"/>
    <property type="match status" value="1"/>
</dbReference>
<gene>
    <name evidence="2" type="ORF">FK004_10190</name>
</gene>
<dbReference type="EMBL" id="CP020919">
    <property type="protein sequence ID" value="AWG25573.1"/>
    <property type="molecule type" value="Genomic_DNA"/>
</dbReference>
<dbReference type="InterPro" id="IPR046232">
    <property type="entry name" value="DUF6265"/>
</dbReference>
<evidence type="ECO:0000259" key="1">
    <source>
        <dbReference type="Pfam" id="PF19780"/>
    </source>
</evidence>
<dbReference type="Pfam" id="PF19780">
    <property type="entry name" value="DUF6265"/>
    <property type="match status" value="1"/>
</dbReference>
<dbReference type="AlphaFoldDB" id="A0A2S1LP88"/>
<feature type="domain" description="DUF6265" evidence="1">
    <location>
        <begin position="34"/>
        <end position="144"/>
    </location>
</feature>
<sequence length="162" mass="18089">MKVQFLFIILVCLGFTACKKPSSITVAPALQKAAWLIGNWENKTPKGLSVESWTDPGNGTAYKGKSYFISGKDTLFSETIRIEEKLGQLYYIPTVSNQNLGKPIVFILTSSTEKEMVFENPEHDFPQKITYTLSTPDSLTAIISGLRKGKESKEVFGMKKRN</sequence>
<evidence type="ECO:0000313" key="3">
    <source>
        <dbReference type="Proteomes" id="UP000244677"/>
    </source>
</evidence>
<dbReference type="OrthoDB" id="5382295at2"/>
<proteinExistence type="predicted"/>
<dbReference type="KEGG" id="fki:FK004_10190"/>